<sequence>MATLNDSTFREGQSTTRPPFFDGNDYAYWKTRMRIYLQALDYEIWEVVCDGPFMPMFKNEVGDDIPKPSSQWSELEKRKMSLNSEAMNALFCALDKKEFHRVSSCESAQEIWNKLEVVYEGTNQVKESKISRYTRQYELFQMEQNENVYSMYTRFTDIVNTLGALGKTFSNSEKVKKIIRSLPKEWRPKRTAIEEAKNLNILPLDDLISSLISYEEDLAAEKGDEEKKKSIALKASKFESDEESEADDEELAMLERRFRKFFKKTGERRRFRNFKNQKEKKEVIIYYECKKPDHIRSECQLLNKLNKKAMVATWDDSDEDSSDEDELHEVSNLALMAIGDDDDHNEGSKKKKNKWFLDSCCSRHMTGNYAWFSSFTKIENGGDVSFGDNSKGKILRVENVGYKVTFDKSRCVIENACDNKILFIGNRCDNLGKFDPKFDVGIFLGYSNSSKAYGVYNKRTLVVEESMHVIFDESNPSSTEKVVVDNDVDEDLQKESSKDNQKDASHGNQDEQHEETNEEQHESTSQALPKEWRYVSSHPKDVILGDPSWGVTTRSSLRNTCEHNAFISQIEPKSFADAENDESWIMGMQEKLNQFERNNVWELVPKPERQSIIGTKWVFRNKMDESGVVVRNKARLVAQGYNQEEGIDFDETFAPVARLESIRMLLAFACHKDFILFQMDVKSAFLNCYIMEEVNYGKHSGHYRFADNTLTARHFFMKIFGSSLDVVDRVITHVGGVRIEFDSFELDRILGISCEGLNLYTARKELHFDHFSHIEGVRNICRRRDLSDEVCSLSFRSQLLPFQVRILYSILQHMITPRHGHADEVTRLDVGLLDSLIRGRQVYLSFTIVRHMLSTTAVSNRSLPYGSIISKILRYFHVPLTEPVYVETKKLGREIISGIGFHLRQGKWIKVTSSNNEDTLVAPDDNRMLNDVYSEDKLPDFRLGARPRAPRRAAAVFSQDDNPADPTMPPAASTVPEDRIQQLFDRVDVLSQQ</sequence>
<evidence type="ECO:0000313" key="1">
    <source>
        <dbReference type="EMBL" id="KAH9697875.1"/>
    </source>
</evidence>
<evidence type="ECO:0000313" key="2">
    <source>
        <dbReference type="Proteomes" id="UP000829398"/>
    </source>
</evidence>
<organism evidence="1 2">
    <name type="scientific">Citrus sinensis</name>
    <name type="common">Sweet orange</name>
    <name type="synonym">Citrus aurantium var. sinensis</name>
    <dbReference type="NCBI Taxonomy" id="2711"/>
    <lineage>
        <taxon>Eukaryota</taxon>
        <taxon>Viridiplantae</taxon>
        <taxon>Streptophyta</taxon>
        <taxon>Embryophyta</taxon>
        <taxon>Tracheophyta</taxon>
        <taxon>Spermatophyta</taxon>
        <taxon>Magnoliopsida</taxon>
        <taxon>eudicotyledons</taxon>
        <taxon>Gunneridae</taxon>
        <taxon>Pentapetalae</taxon>
        <taxon>rosids</taxon>
        <taxon>malvids</taxon>
        <taxon>Sapindales</taxon>
        <taxon>Rutaceae</taxon>
        <taxon>Aurantioideae</taxon>
        <taxon>Citrus</taxon>
    </lineage>
</organism>
<proteinExistence type="predicted"/>
<protein>
    <submittedName>
        <fullName evidence="1">Uncharacterized protein</fullName>
    </submittedName>
</protein>
<gene>
    <name evidence="1" type="ORF">KPL71_023796</name>
</gene>
<name>A0ACB8ILP4_CITSI</name>
<accession>A0ACB8ILP4</accession>
<comment type="caution">
    <text evidence="1">The sequence shown here is derived from an EMBL/GenBank/DDBJ whole genome shotgun (WGS) entry which is preliminary data.</text>
</comment>
<keyword evidence="2" id="KW-1185">Reference proteome</keyword>
<dbReference type="EMBL" id="CM039177">
    <property type="protein sequence ID" value="KAH9697875.1"/>
    <property type="molecule type" value="Genomic_DNA"/>
</dbReference>
<reference evidence="2" key="1">
    <citation type="journal article" date="2023" name="Hortic. Res.">
        <title>A chromosome-level phased genome enabling allele-level studies in sweet orange: a case study on citrus Huanglongbing tolerance.</title>
        <authorList>
            <person name="Wu B."/>
            <person name="Yu Q."/>
            <person name="Deng Z."/>
            <person name="Duan Y."/>
            <person name="Luo F."/>
            <person name="Gmitter F. Jr."/>
        </authorList>
    </citation>
    <scope>NUCLEOTIDE SEQUENCE [LARGE SCALE GENOMIC DNA]</scope>
    <source>
        <strain evidence="2">cv. Valencia</strain>
    </source>
</reference>
<dbReference type="Proteomes" id="UP000829398">
    <property type="component" value="Chromosome 8"/>
</dbReference>